<protein>
    <submittedName>
        <fullName evidence="2">Uncharacterized protein</fullName>
    </submittedName>
</protein>
<evidence type="ECO:0000313" key="3">
    <source>
        <dbReference type="Proteomes" id="UP000198693"/>
    </source>
</evidence>
<sequence>MLRANRFLGIHQVWWGGLLAPLFFYLIVQLGGGEWQWWWGMAAFLLAWTCVELCFFPRRLVIRQLALEESHAEAVRLAWAHDLALRDVVAPRHRRAGLSSRMITAGRESFRYIRGRALITGMLDVFGYLRGRTLR</sequence>
<keyword evidence="1" id="KW-0472">Membrane</keyword>
<proteinExistence type="predicted"/>
<reference evidence="3" key="1">
    <citation type="submission" date="2016-10" db="EMBL/GenBank/DDBJ databases">
        <authorList>
            <person name="Varghese N."/>
            <person name="Submissions S."/>
        </authorList>
    </citation>
    <scope>NUCLEOTIDE SEQUENCE [LARGE SCALE GENOMIC DNA]</scope>
    <source>
        <strain evidence="3">CGMCC 1.6981</strain>
    </source>
</reference>
<feature type="transmembrane region" description="Helical" evidence="1">
    <location>
        <begin position="37"/>
        <end position="56"/>
    </location>
</feature>
<keyword evidence="3" id="KW-1185">Reference proteome</keyword>
<evidence type="ECO:0000313" key="2">
    <source>
        <dbReference type="EMBL" id="SFU33390.1"/>
    </source>
</evidence>
<dbReference type="EMBL" id="FPBP01000001">
    <property type="protein sequence ID" value="SFU33390.1"/>
    <property type="molecule type" value="Genomic_DNA"/>
</dbReference>
<gene>
    <name evidence="2" type="ORF">SAMN04487955_101359</name>
</gene>
<organism evidence="2 3">
    <name type="scientific">Halomonas korlensis</name>
    <dbReference type="NCBI Taxonomy" id="463301"/>
    <lineage>
        <taxon>Bacteria</taxon>
        <taxon>Pseudomonadati</taxon>
        <taxon>Pseudomonadota</taxon>
        <taxon>Gammaproteobacteria</taxon>
        <taxon>Oceanospirillales</taxon>
        <taxon>Halomonadaceae</taxon>
        <taxon>Halomonas</taxon>
    </lineage>
</organism>
<keyword evidence="1" id="KW-1133">Transmembrane helix</keyword>
<feature type="transmembrane region" description="Helical" evidence="1">
    <location>
        <begin position="12"/>
        <end position="31"/>
    </location>
</feature>
<evidence type="ECO:0000256" key="1">
    <source>
        <dbReference type="SAM" id="Phobius"/>
    </source>
</evidence>
<accession>A0A1I7FB15</accession>
<dbReference type="AlphaFoldDB" id="A0A1I7FB15"/>
<name>A0A1I7FB15_9GAMM</name>
<keyword evidence="1" id="KW-0812">Transmembrane</keyword>
<dbReference type="Proteomes" id="UP000198693">
    <property type="component" value="Unassembled WGS sequence"/>
</dbReference>